<dbReference type="EMBL" id="UZAM01016308">
    <property type="protein sequence ID" value="VDP42690.1"/>
    <property type="molecule type" value="Genomic_DNA"/>
</dbReference>
<keyword evidence="2" id="KW-1185">Reference proteome</keyword>
<evidence type="ECO:0000313" key="3">
    <source>
        <dbReference type="WBParaSite" id="SBAD_0001214501-mRNA-1"/>
    </source>
</evidence>
<evidence type="ECO:0000313" key="1">
    <source>
        <dbReference type="EMBL" id="VDP42690.1"/>
    </source>
</evidence>
<dbReference type="WBParaSite" id="SBAD_0001214501-mRNA-1">
    <property type="protein sequence ID" value="SBAD_0001214501-mRNA-1"/>
    <property type="gene ID" value="SBAD_0001214501"/>
</dbReference>
<evidence type="ECO:0000313" key="2">
    <source>
        <dbReference type="Proteomes" id="UP000270296"/>
    </source>
</evidence>
<accession>A0A183J7A5</accession>
<dbReference type="AlphaFoldDB" id="A0A183J7A5"/>
<reference evidence="3" key="1">
    <citation type="submission" date="2016-06" db="UniProtKB">
        <authorList>
            <consortium name="WormBaseParasite"/>
        </authorList>
    </citation>
    <scope>IDENTIFICATION</scope>
</reference>
<gene>
    <name evidence="1" type="ORF">SBAD_LOCUS11753</name>
</gene>
<dbReference type="Proteomes" id="UP000270296">
    <property type="component" value="Unassembled WGS sequence"/>
</dbReference>
<proteinExistence type="predicted"/>
<sequence length="273" mass="30475">MAVKGERLKSGDVRVTCSSALIVLLAASTLTSVRAEEEYLAEKCTKDTQSFSLVEFVVSLNETVAVRASIFQGGSSKYVFLLFNALRPFSRTRKRNEKLNEIPRSIDISSIDAYFNRFDGSYSAKKPDWFVELVHDRSVRLGILIFDRDRFTNVVKMKSFAVSRSRRFRDISNDCVVPKWEHDPFYTATDLCHVFGSPLRVGRCPTGKGLPGDSVCGTLKKTVAVDDCVSISLASVFVPCIWKTDDALNTLLLNYYYILNTLHNSGMAGPKPG</sequence>
<organism evidence="3">
    <name type="scientific">Soboliphyme baturini</name>
    <dbReference type="NCBI Taxonomy" id="241478"/>
    <lineage>
        <taxon>Eukaryota</taxon>
        <taxon>Metazoa</taxon>
        <taxon>Ecdysozoa</taxon>
        <taxon>Nematoda</taxon>
        <taxon>Enoplea</taxon>
        <taxon>Dorylaimia</taxon>
        <taxon>Dioctophymatida</taxon>
        <taxon>Dioctophymatoidea</taxon>
        <taxon>Soboliphymatidae</taxon>
        <taxon>Soboliphyme</taxon>
    </lineage>
</organism>
<name>A0A183J7A5_9BILA</name>
<reference evidence="1 2" key="2">
    <citation type="submission" date="2018-11" db="EMBL/GenBank/DDBJ databases">
        <authorList>
            <consortium name="Pathogen Informatics"/>
        </authorList>
    </citation>
    <scope>NUCLEOTIDE SEQUENCE [LARGE SCALE GENOMIC DNA]</scope>
</reference>
<protein>
    <submittedName>
        <fullName evidence="3">Secreted protein</fullName>
    </submittedName>
</protein>